<evidence type="ECO:0000256" key="15">
    <source>
        <dbReference type="ARBA" id="ARBA00045937"/>
    </source>
</evidence>
<evidence type="ECO:0000256" key="14">
    <source>
        <dbReference type="ARBA" id="ARBA00023289"/>
    </source>
</evidence>
<evidence type="ECO:0000256" key="2">
    <source>
        <dbReference type="ARBA" id="ARBA00004223"/>
    </source>
</evidence>
<dbReference type="Proteomes" id="UP000770661">
    <property type="component" value="Unassembled WGS sequence"/>
</dbReference>
<dbReference type="Gene3D" id="3.40.50.300">
    <property type="entry name" value="P-loop containing nucleotide triphosphate hydrolases"/>
    <property type="match status" value="1"/>
</dbReference>
<comment type="subunit">
    <text evidence="5">Exists as monomers and homodimers.</text>
</comment>
<dbReference type="SUPFAM" id="SSF55144">
    <property type="entry name" value="LigT-like"/>
    <property type="match status" value="1"/>
</dbReference>
<sequence length="621" mass="69911">MGQTFSRVSAFFTSGSEQPSAVSHEEAASRHSADVASFTSPTYPLATPRSPLCRTKRSSSPSPDLTRKSQTKRPKRDFQYLDFPFLKDDFTINFVQKSKVMFILKGPPGSGKSFISQMIQEVYEDARVCSADQYFMQHGLYQFDREKLKDAHEYCQQQAAEAAKQNTHVIVIDNNNLQHWEMKFYLNLARACLYIPVVVEPQTPWAMTPSELAVKNAHEIPMELIANKAPQSTAAATNLALLSYHRTLPPRKYSLATIHCGRLLLQRRRQSTQVHHTPQETSPRLTSHQHTTVPPYVPGNVSPLAPPFPFVGDSHRRQPARGLPLETYHTRPLVSPRLQPVLEIKSYQPVQPIYYGWFLNDRDSEEMKSIGWSWFQQALGIQDFVQEFLQAFQVNSTEDLLNLFAKDSFIDGGCILHATSKFTARGKVMGAKEYITDPLVRNSIGKGFRLCVIGFVLTTRTIGARLKLTHEQLDLWSNDDQEDPPVSVTSSWVMKEHQLNHSNSEENKEKIEVSKHRNTSGCVPTAAVTETSKNEDRFYPTSGKGSRAHLTLACAPGNKPVTTGFDLILAVRCEQKALECKDKEIRSYDIDGGILQNCGEGIWVVYPDSEVSVSSLFSAFH</sequence>
<comment type="function">
    <text evidence="15">Catalyzes the formation of 2'-nucleotide products from 2',3'-cyclic substrates. May participate in RNA metabolism in the myelinating cell, CNP is the third most abundant protein in central nervous system myelin.</text>
</comment>
<feature type="domain" description="Cyclic nucleotide phosphodiesterase catalytic" evidence="17">
    <location>
        <begin position="352"/>
        <end position="482"/>
    </location>
</feature>
<dbReference type="Pfam" id="PF05881">
    <property type="entry name" value="CNPase"/>
    <property type="match status" value="2"/>
</dbReference>
<evidence type="ECO:0000256" key="1">
    <source>
        <dbReference type="ARBA" id="ARBA00000610"/>
    </source>
</evidence>
<evidence type="ECO:0000256" key="5">
    <source>
        <dbReference type="ARBA" id="ARBA00011781"/>
    </source>
</evidence>
<dbReference type="InterPro" id="IPR008431">
    <property type="entry name" value="CNPase"/>
</dbReference>
<dbReference type="GO" id="GO:0009214">
    <property type="term" value="P:cyclic nucleotide catabolic process"/>
    <property type="evidence" value="ECO:0007669"/>
    <property type="project" value="InterPro"/>
</dbReference>
<proteinExistence type="inferred from homology"/>
<gene>
    <name evidence="18" type="primary">N4bp2l1</name>
    <name evidence="18" type="ORF">GWK47_022076</name>
</gene>
<evidence type="ECO:0000256" key="10">
    <source>
        <dbReference type="ARBA" id="ARBA00022801"/>
    </source>
</evidence>
<dbReference type="InterPro" id="IPR047325">
    <property type="entry name" value="CNPase_cat"/>
</dbReference>
<evidence type="ECO:0000256" key="4">
    <source>
        <dbReference type="ARBA" id="ARBA00008662"/>
    </source>
</evidence>
<reference evidence="18" key="1">
    <citation type="submission" date="2020-07" db="EMBL/GenBank/DDBJ databases">
        <title>The High-quality genome of the commercially important snow crab, Chionoecetes opilio.</title>
        <authorList>
            <person name="Jeong J.-H."/>
            <person name="Ryu S."/>
        </authorList>
    </citation>
    <scope>NUCLEOTIDE SEQUENCE</scope>
    <source>
        <strain evidence="18">MADBK_172401_WGS</strain>
        <tissue evidence="18">Digestive gland</tissue>
    </source>
</reference>
<evidence type="ECO:0000256" key="6">
    <source>
        <dbReference type="ARBA" id="ARBA00012317"/>
    </source>
</evidence>
<feature type="compositionally biased region" description="Polar residues" evidence="16">
    <location>
        <begin position="1"/>
        <end position="21"/>
    </location>
</feature>
<evidence type="ECO:0000256" key="3">
    <source>
        <dbReference type="ARBA" id="ARBA00004635"/>
    </source>
</evidence>
<dbReference type="EMBL" id="JACEEZ010023897">
    <property type="protein sequence ID" value="KAG0710792.1"/>
    <property type="molecule type" value="Genomic_DNA"/>
</dbReference>
<dbReference type="GO" id="GO:0004113">
    <property type="term" value="F:2',3'-cyclic-nucleotide 3'-phosphodiesterase activity"/>
    <property type="evidence" value="ECO:0007669"/>
    <property type="project" value="UniProtKB-EC"/>
</dbReference>
<dbReference type="Pfam" id="PF13671">
    <property type="entry name" value="AAA_33"/>
    <property type="match status" value="1"/>
</dbReference>
<dbReference type="InterPro" id="IPR027417">
    <property type="entry name" value="P-loop_NTPase"/>
</dbReference>
<dbReference type="GO" id="GO:0016020">
    <property type="term" value="C:membrane"/>
    <property type="evidence" value="ECO:0007669"/>
    <property type="project" value="UniProtKB-SubCell"/>
</dbReference>
<dbReference type="GO" id="GO:0005737">
    <property type="term" value="C:cytoplasm"/>
    <property type="evidence" value="ECO:0007669"/>
    <property type="project" value="TreeGrafter"/>
</dbReference>
<accession>A0A8J5CKB6</accession>
<keyword evidence="12" id="KW-0472">Membrane</keyword>
<keyword evidence="19" id="KW-1185">Reference proteome</keyword>
<keyword evidence="10" id="KW-0378">Hydrolase</keyword>
<evidence type="ECO:0000256" key="8">
    <source>
        <dbReference type="ARBA" id="ARBA00022481"/>
    </source>
</evidence>
<evidence type="ECO:0000313" key="19">
    <source>
        <dbReference type="Proteomes" id="UP000770661"/>
    </source>
</evidence>
<name>A0A8J5CKB6_CHIOP</name>
<dbReference type="OrthoDB" id="3231855at2759"/>
<keyword evidence="9" id="KW-0597">Phosphoprotein</keyword>
<organism evidence="18 19">
    <name type="scientific">Chionoecetes opilio</name>
    <name type="common">Atlantic snow crab</name>
    <name type="synonym">Cancer opilio</name>
    <dbReference type="NCBI Taxonomy" id="41210"/>
    <lineage>
        <taxon>Eukaryota</taxon>
        <taxon>Metazoa</taxon>
        <taxon>Ecdysozoa</taxon>
        <taxon>Arthropoda</taxon>
        <taxon>Crustacea</taxon>
        <taxon>Multicrustacea</taxon>
        <taxon>Malacostraca</taxon>
        <taxon>Eumalacostraca</taxon>
        <taxon>Eucarida</taxon>
        <taxon>Decapoda</taxon>
        <taxon>Pleocyemata</taxon>
        <taxon>Brachyura</taxon>
        <taxon>Eubrachyura</taxon>
        <taxon>Majoidea</taxon>
        <taxon>Majidae</taxon>
        <taxon>Chionoecetes</taxon>
    </lineage>
</organism>
<keyword evidence="13" id="KW-0449">Lipoprotein</keyword>
<keyword evidence="14" id="KW-0636">Prenylation</keyword>
<dbReference type="InterPro" id="IPR009097">
    <property type="entry name" value="Cyclic_Pdiesterase"/>
</dbReference>
<keyword evidence="11" id="KW-0694">RNA-binding</keyword>
<evidence type="ECO:0000256" key="16">
    <source>
        <dbReference type="SAM" id="MobiDB-lite"/>
    </source>
</evidence>
<feature type="compositionally biased region" description="Polar residues" evidence="16">
    <location>
        <begin position="271"/>
        <end position="290"/>
    </location>
</feature>
<evidence type="ECO:0000256" key="12">
    <source>
        <dbReference type="ARBA" id="ARBA00023136"/>
    </source>
</evidence>
<evidence type="ECO:0000256" key="13">
    <source>
        <dbReference type="ARBA" id="ARBA00023288"/>
    </source>
</evidence>
<dbReference type="GO" id="GO:0003723">
    <property type="term" value="F:RNA binding"/>
    <property type="evidence" value="ECO:0007669"/>
    <property type="project" value="UniProtKB-KW"/>
</dbReference>
<feature type="region of interest" description="Disordered" evidence="16">
    <location>
        <begin position="269"/>
        <end position="290"/>
    </location>
</feature>
<evidence type="ECO:0000256" key="7">
    <source>
        <dbReference type="ARBA" id="ARBA00014478"/>
    </source>
</evidence>
<dbReference type="EC" id="3.1.4.37" evidence="6"/>
<protein>
    <recommendedName>
        <fullName evidence="7">2',3'-cyclic-nucleotide 3'-phosphodiesterase</fullName>
        <ecNumber evidence="6">3.1.4.37</ecNumber>
    </recommendedName>
</protein>
<dbReference type="AlphaFoldDB" id="A0A8J5CKB6"/>
<comment type="catalytic activity">
    <reaction evidence="1">
        <text>a nucleoside 2',3'-cyclic phosphate + H2O = a nucleoside 2'-phosphate + H(+)</text>
        <dbReference type="Rhea" id="RHEA:14489"/>
        <dbReference type="ChEBI" id="CHEBI:15377"/>
        <dbReference type="ChEBI" id="CHEBI:15378"/>
        <dbReference type="ChEBI" id="CHEBI:66954"/>
        <dbReference type="ChEBI" id="CHEBI:78552"/>
        <dbReference type="EC" id="3.1.4.37"/>
    </reaction>
</comment>
<dbReference type="PANTHER" id="PTHR10156:SF0">
    <property type="entry name" value="2',3'-CYCLIC-NUCLEOTIDE 3'-PHOSPHODIESTERASE"/>
    <property type="match status" value="1"/>
</dbReference>
<dbReference type="SUPFAM" id="SSF52540">
    <property type="entry name" value="P-loop containing nucleoside triphosphate hydrolases"/>
    <property type="match status" value="1"/>
</dbReference>
<feature type="domain" description="Cyclic nucleotide phosphodiesterase catalytic" evidence="17">
    <location>
        <begin position="544"/>
        <end position="620"/>
    </location>
</feature>
<evidence type="ECO:0000259" key="17">
    <source>
        <dbReference type="Pfam" id="PF05881"/>
    </source>
</evidence>
<evidence type="ECO:0000256" key="9">
    <source>
        <dbReference type="ARBA" id="ARBA00022553"/>
    </source>
</evidence>
<dbReference type="Gene3D" id="3.90.1740.10">
    <property type="entry name" value="2',3'-cyclic nucleotide 3'-phosphodiesterase superfamily"/>
    <property type="match status" value="1"/>
</dbReference>
<feature type="compositionally biased region" description="Basic and acidic residues" evidence="16">
    <location>
        <begin position="23"/>
        <end position="33"/>
    </location>
</feature>
<keyword evidence="8" id="KW-0488">Methylation</keyword>
<comment type="subcellular location">
    <subcellularLocation>
        <location evidence="2">Melanosome</location>
    </subcellularLocation>
    <subcellularLocation>
        <location evidence="3">Membrane</location>
        <topology evidence="3">Lipid-anchor</topology>
    </subcellularLocation>
</comment>
<comment type="caution">
    <text evidence="18">The sequence shown here is derived from an EMBL/GenBank/DDBJ whole genome shotgun (WGS) entry which is preliminary data.</text>
</comment>
<evidence type="ECO:0000313" key="18">
    <source>
        <dbReference type="EMBL" id="KAG0710792.1"/>
    </source>
</evidence>
<dbReference type="PANTHER" id="PTHR10156">
    <property type="entry name" value="2',3'-CYCLIC-NUCLEOTIDE 3'-PHOSPHODIESTERASE"/>
    <property type="match status" value="1"/>
</dbReference>
<feature type="region of interest" description="Disordered" evidence="16">
    <location>
        <begin position="1"/>
        <end position="73"/>
    </location>
</feature>
<comment type="similarity">
    <text evidence="4">Belongs to the 2H phosphoesterase superfamily. CNPase family.</text>
</comment>
<evidence type="ECO:0000256" key="11">
    <source>
        <dbReference type="ARBA" id="ARBA00022884"/>
    </source>
</evidence>